<feature type="domain" description="ABC transmembrane type-1" evidence="9">
    <location>
        <begin position="81"/>
        <end position="284"/>
    </location>
</feature>
<feature type="transmembrane region" description="Helical" evidence="8">
    <location>
        <begin position="6"/>
        <end position="22"/>
    </location>
</feature>
<evidence type="ECO:0000259" key="9">
    <source>
        <dbReference type="PROSITE" id="PS50928"/>
    </source>
</evidence>
<keyword evidence="11" id="KW-1185">Reference proteome</keyword>
<keyword evidence="4 8" id="KW-1003">Cell membrane</keyword>
<protein>
    <recommendedName>
        <fullName evidence="8">Phosphate transport system permease protein PstA</fullName>
    </recommendedName>
</protein>
<keyword evidence="6 8" id="KW-1133">Transmembrane helix</keyword>
<dbReference type="CDD" id="cd06261">
    <property type="entry name" value="TM_PBP2"/>
    <property type="match status" value="1"/>
</dbReference>
<reference evidence="11" key="1">
    <citation type="submission" date="2017-04" db="EMBL/GenBank/DDBJ databases">
        <authorList>
            <person name="Varghese N."/>
            <person name="Submissions S."/>
        </authorList>
    </citation>
    <scope>NUCLEOTIDE SEQUENCE [LARGE SCALE GENOMIC DNA]</scope>
    <source>
        <strain evidence="11">DSM 20463</strain>
    </source>
</reference>
<keyword evidence="7 8" id="KW-0472">Membrane</keyword>
<proteinExistence type="inferred from homology"/>
<dbReference type="NCBIfam" id="TIGR00974">
    <property type="entry name" value="3a0107s02c"/>
    <property type="match status" value="1"/>
</dbReference>
<comment type="subcellular location">
    <subcellularLocation>
        <location evidence="1 8">Cell membrane</location>
        <topology evidence="1 8">Multi-pass membrane protein</topology>
    </subcellularLocation>
</comment>
<feature type="transmembrane region" description="Helical" evidence="8">
    <location>
        <begin position="75"/>
        <end position="107"/>
    </location>
</feature>
<evidence type="ECO:0000313" key="11">
    <source>
        <dbReference type="Proteomes" id="UP000192368"/>
    </source>
</evidence>
<dbReference type="Proteomes" id="UP000192368">
    <property type="component" value="Unassembled WGS sequence"/>
</dbReference>
<sequence>MSTKLWILIILATILIGTAIFLKSKNMLSPYRFFTTLSVIFTFGSLVLIVEYVLSKGLPYIKPSLFAMEYTSENVSMLPAIITTLIVVALAILVAAPIGVFTAIYLVEYAKSGSKVVEVIRLAAETLQGIPSIVYGLFGMMFFSVWLGFGFSILSGVCTVAIMILPLIIRSTEEALKAVNNSIRFASFALGAGKLRTIFKIVLPVAMPGIISGIVLATGRVVGETACLMFTLGTATKMPTGLFSSSRTLALHVYMLSSEGMHVGEAYATATVLLLIVLLINFVSNKIASKFMEVKS</sequence>
<dbReference type="STRING" id="573058.SAMN00017477_1909"/>
<dbReference type="GO" id="GO:0005315">
    <property type="term" value="F:phosphate transmembrane transporter activity"/>
    <property type="evidence" value="ECO:0007669"/>
    <property type="project" value="InterPro"/>
</dbReference>
<dbReference type="RefSeq" id="WP_200806001.1">
    <property type="nucleotide sequence ID" value="NZ_FWWR01000014.1"/>
</dbReference>
<feature type="transmembrane region" description="Helical" evidence="8">
    <location>
        <begin position="266"/>
        <end position="283"/>
    </location>
</feature>
<organism evidence="10 11">
    <name type="scientific">Peptoniphilus asaccharolyticus DSM 20463</name>
    <dbReference type="NCBI Taxonomy" id="573058"/>
    <lineage>
        <taxon>Bacteria</taxon>
        <taxon>Bacillati</taxon>
        <taxon>Bacillota</taxon>
        <taxon>Tissierellia</taxon>
        <taxon>Tissierellales</taxon>
        <taxon>Peptoniphilaceae</taxon>
        <taxon>Peptoniphilus</taxon>
    </lineage>
</organism>
<dbReference type="InterPro" id="IPR000515">
    <property type="entry name" value="MetI-like"/>
</dbReference>
<dbReference type="SUPFAM" id="SSF161098">
    <property type="entry name" value="MetI-like"/>
    <property type="match status" value="1"/>
</dbReference>
<feature type="transmembrane region" description="Helical" evidence="8">
    <location>
        <begin position="149"/>
        <end position="169"/>
    </location>
</feature>
<evidence type="ECO:0000256" key="8">
    <source>
        <dbReference type="RuleBase" id="RU363043"/>
    </source>
</evidence>
<dbReference type="PANTHER" id="PTHR43470:SF3">
    <property type="entry name" value="PHOSPHATE TRANSPORT SYSTEM PERMEASE PROTEIN PSTA-RELATED"/>
    <property type="match status" value="1"/>
</dbReference>
<dbReference type="Pfam" id="PF00528">
    <property type="entry name" value="BPD_transp_1"/>
    <property type="match status" value="1"/>
</dbReference>
<evidence type="ECO:0000256" key="5">
    <source>
        <dbReference type="ARBA" id="ARBA00022692"/>
    </source>
</evidence>
<comment type="similarity">
    <text evidence="2 8">Belongs to the binding-protein-dependent transport system permease family. CysTW subfamily.</text>
</comment>
<evidence type="ECO:0000256" key="4">
    <source>
        <dbReference type="ARBA" id="ARBA00022475"/>
    </source>
</evidence>
<keyword evidence="3" id="KW-0813">Transport</keyword>
<feature type="transmembrane region" description="Helical" evidence="8">
    <location>
        <begin position="34"/>
        <end position="55"/>
    </location>
</feature>
<evidence type="ECO:0000256" key="2">
    <source>
        <dbReference type="ARBA" id="ARBA00007069"/>
    </source>
</evidence>
<feature type="transmembrane region" description="Helical" evidence="8">
    <location>
        <begin position="201"/>
        <end position="222"/>
    </location>
</feature>
<dbReference type="AlphaFoldDB" id="A0A1W1VFJ9"/>
<evidence type="ECO:0000256" key="7">
    <source>
        <dbReference type="ARBA" id="ARBA00023136"/>
    </source>
</evidence>
<gene>
    <name evidence="10" type="ORF">SAMN00017477_1909</name>
</gene>
<dbReference type="InterPro" id="IPR005672">
    <property type="entry name" value="Phosphate_PstA"/>
</dbReference>
<keyword evidence="5 8" id="KW-0812">Transmembrane</keyword>
<name>A0A1W1VFJ9_PEPAS</name>
<dbReference type="Gene3D" id="1.10.3720.10">
    <property type="entry name" value="MetI-like"/>
    <property type="match status" value="1"/>
</dbReference>
<evidence type="ECO:0000313" key="10">
    <source>
        <dbReference type="EMBL" id="SMB92189.1"/>
    </source>
</evidence>
<evidence type="ECO:0000256" key="3">
    <source>
        <dbReference type="ARBA" id="ARBA00022448"/>
    </source>
</evidence>
<evidence type="ECO:0000256" key="1">
    <source>
        <dbReference type="ARBA" id="ARBA00004651"/>
    </source>
</evidence>
<dbReference type="EMBL" id="FWWR01000014">
    <property type="protein sequence ID" value="SMB92189.1"/>
    <property type="molecule type" value="Genomic_DNA"/>
</dbReference>
<dbReference type="PANTHER" id="PTHR43470">
    <property type="entry name" value="PHOSPHATE TRANSPORT SYSTEM PERMEASE PROTEIN PSTA-RELATED"/>
    <property type="match status" value="1"/>
</dbReference>
<dbReference type="GO" id="GO:0005886">
    <property type="term" value="C:plasma membrane"/>
    <property type="evidence" value="ECO:0007669"/>
    <property type="project" value="UniProtKB-SubCell"/>
</dbReference>
<accession>A0A1W1VFJ9</accession>
<dbReference type="PROSITE" id="PS50928">
    <property type="entry name" value="ABC_TM1"/>
    <property type="match status" value="1"/>
</dbReference>
<evidence type="ECO:0000256" key="6">
    <source>
        <dbReference type="ARBA" id="ARBA00022989"/>
    </source>
</evidence>
<dbReference type="GO" id="GO:0035435">
    <property type="term" value="P:phosphate ion transmembrane transport"/>
    <property type="evidence" value="ECO:0007669"/>
    <property type="project" value="InterPro"/>
</dbReference>
<dbReference type="InterPro" id="IPR035906">
    <property type="entry name" value="MetI-like_sf"/>
</dbReference>